<dbReference type="Gene3D" id="3.30.530.20">
    <property type="match status" value="1"/>
</dbReference>
<dbReference type="SUPFAM" id="SSF55961">
    <property type="entry name" value="Bet v1-like"/>
    <property type="match status" value="1"/>
</dbReference>
<dbReference type="CDD" id="cd08899">
    <property type="entry name" value="SRPBCC_CalC_Aha1-like_6"/>
    <property type="match status" value="1"/>
</dbReference>
<dbReference type="EMBL" id="BMKB01000005">
    <property type="protein sequence ID" value="GGA58404.1"/>
    <property type="molecule type" value="Genomic_DNA"/>
</dbReference>
<name>A0A916W164_9HYPH</name>
<organism evidence="3 4">
    <name type="scientific">Pelagibacterium lentulum</name>
    <dbReference type="NCBI Taxonomy" id="2029865"/>
    <lineage>
        <taxon>Bacteria</taxon>
        <taxon>Pseudomonadati</taxon>
        <taxon>Pseudomonadota</taxon>
        <taxon>Alphaproteobacteria</taxon>
        <taxon>Hyphomicrobiales</taxon>
        <taxon>Devosiaceae</taxon>
        <taxon>Pelagibacterium</taxon>
    </lineage>
</organism>
<keyword evidence="4" id="KW-1185">Reference proteome</keyword>
<reference evidence="3 4" key="1">
    <citation type="journal article" date="2014" name="Int. J. Syst. Evol. Microbiol.">
        <title>Complete genome sequence of Corynebacterium casei LMG S-19264T (=DSM 44701T), isolated from a smear-ripened cheese.</title>
        <authorList>
            <consortium name="US DOE Joint Genome Institute (JGI-PGF)"/>
            <person name="Walter F."/>
            <person name="Albersmeier A."/>
            <person name="Kalinowski J."/>
            <person name="Ruckert C."/>
        </authorList>
    </citation>
    <scope>NUCLEOTIDE SEQUENCE [LARGE SCALE GENOMIC DNA]</scope>
    <source>
        <strain evidence="3 4">CGMCC 1.15896</strain>
    </source>
</reference>
<dbReference type="Proteomes" id="UP000596977">
    <property type="component" value="Unassembled WGS sequence"/>
</dbReference>
<evidence type="ECO:0000259" key="2">
    <source>
        <dbReference type="Pfam" id="PF08327"/>
    </source>
</evidence>
<dbReference type="OrthoDB" id="8117292at2"/>
<accession>A0A916W164</accession>
<proteinExistence type="inferred from homology"/>
<dbReference type="InterPro" id="IPR023393">
    <property type="entry name" value="START-like_dom_sf"/>
</dbReference>
<gene>
    <name evidence="3" type="ORF">GCM10011499_30660</name>
</gene>
<evidence type="ECO:0000313" key="4">
    <source>
        <dbReference type="Proteomes" id="UP000596977"/>
    </source>
</evidence>
<sequence length="210" mass="22702">MSIDFPSHLGAVSRTIIADERDGKPVRNVILARSYTTGIDDLWDAITNPERLPRWFLPVSGDLKQGGHYQFEGNAGGTITRCEPPRLVAVTWEFGGGVSWVEVTLAADSEEQTRLSLTHICPLDEFWEQYGPGAVGVGWDLGFLGLGLYLAGASRDQFDESAFAASPEGGNFIAGASQSWMRAAIQAGEDTEQAKAAAKRTTDFYTGANQ</sequence>
<dbReference type="InterPro" id="IPR013538">
    <property type="entry name" value="ASHA1/2-like_C"/>
</dbReference>
<comment type="similarity">
    <text evidence="1">Belongs to the AHA1 family.</text>
</comment>
<evidence type="ECO:0000313" key="3">
    <source>
        <dbReference type="EMBL" id="GGA58404.1"/>
    </source>
</evidence>
<comment type="caution">
    <text evidence="3">The sequence shown here is derived from an EMBL/GenBank/DDBJ whole genome shotgun (WGS) entry which is preliminary data.</text>
</comment>
<dbReference type="RefSeq" id="WP_127073768.1">
    <property type="nucleotide sequence ID" value="NZ_BMKB01000005.1"/>
</dbReference>
<protein>
    <submittedName>
        <fullName evidence="3">ATPase</fullName>
    </submittedName>
</protein>
<feature type="domain" description="Activator of Hsp90 ATPase homologue 1/2-like C-terminal" evidence="2">
    <location>
        <begin position="39"/>
        <end position="126"/>
    </location>
</feature>
<dbReference type="Pfam" id="PF08327">
    <property type="entry name" value="AHSA1"/>
    <property type="match status" value="1"/>
</dbReference>
<dbReference type="AlphaFoldDB" id="A0A916W164"/>
<evidence type="ECO:0000256" key="1">
    <source>
        <dbReference type="ARBA" id="ARBA00006817"/>
    </source>
</evidence>